<evidence type="ECO:0000256" key="3">
    <source>
        <dbReference type="ARBA" id="ARBA00022679"/>
    </source>
</evidence>
<organism evidence="9 10">
    <name type="scientific">Paenibacillus selenitireducens</name>
    <dbReference type="NCBI Taxonomy" id="1324314"/>
    <lineage>
        <taxon>Bacteria</taxon>
        <taxon>Bacillati</taxon>
        <taxon>Bacillota</taxon>
        <taxon>Bacilli</taxon>
        <taxon>Bacillales</taxon>
        <taxon>Paenibacillaceae</taxon>
        <taxon>Paenibacillus</taxon>
    </lineage>
</organism>
<gene>
    <name evidence="9" type="ORF">BVG16_17800</name>
</gene>
<keyword evidence="3 9" id="KW-0808">Transferase</keyword>
<proteinExistence type="inferred from homology"/>
<dbReference type="InterPro" id="IPR017473">
    <property type="entry name" value="Undecaprenyl-P_gluc_Ptfrase"/>
</dbReference>
<evidence type="ECO:0000256" key="1">
    <source>
        <dbReference type="ARBA" id="ARBA00004141"/>
    </source>
</evidence>
<dbReference type="AlphaFoldDB" id="A0A1T2X864"/>
<evidence type="ECO:0000256" key="6">
    <source>
        <dbReference type="ARBA" id="ARBA00023136"/>
    </source>
</evidence>
<evidence type="ECO:0000313" key="10">
    <source>
        <dbReference type="Proteomes" id="UP000190188"/>
    </source>
</evidence>
<evidence type="ECO:0000259" key="8">
    <source>
        <dbReference type="Pfam" id="PF02397"/>
    </source>
</evidence>
<dbReference type="NCBIfam" id="TIGR03025">
    <property type="entry name" value="EPS_sugtrans"/>
    <property type="match status" value="1"/>
</dbReference>
<dbReference type="PANTHER" id="PTHR30576">
    <property type="entry name" value="COLANIC BIOSYNTHESIS UDP-GLUCOSE LIPID CARRIER TRANSFERASE"/>
    <property type="match status" value="1"/>
</dbReference>
<comment type="similarity">
    <text evidence="2">Belongs to the bacterial sugar transferase family.</text>
</comment>
<comment type="caution">
    <text evidence="9">The sequence shown here is derived from an EMBL/GenBank/DDBJ whole genome shotgun (WGS) entry which is preliminary data.</text>
</comment>
<name>A0A1T2X864_9BACL</name>
<dbReference type="GO" id="GO:0016020">
    <property type="term" value="C:membrane"/>
    <property type="evidence" value="ECO:0007669"/>
    <property type="project" value="UniProtKB-SubCell"/>
</dbReference>
<dbReference type="SUPFAM" id="SSF51735">
    <property type="entry name" value="NAD(P)-binding Rossmann-fold domains"/>
    <property type="match status" value="1"/>
</dbReference>
<keyword evidence="10" id="KW-1185">Reference proteome</keyword>
<dbReference type="NCBIfam" id="TIGR03023">
    <property type="entry name" value="WcaJ_sugtrans"/>
    <property type="match status" value="1"/>
</dbReference>
<dbReference type="STRING" id="1324314.BVG16_17800"/>
<dbReference type="Pfam" id="PF13727">
    <property type="entry name" value="CoA_binding_3"/>
    <property type="match status" value="1"/>
</dbReference>
<protein>
    <submittedName>
        <fullName evidence="9">Undecaprenyl-phosphate glucose phosphotransferase</fullName>
    </submittedName>
</protein>
<dbReference type="InterPro" id="IPR036291">
    <property type="entry name" value="NAD(P)-bd_dom_sf"/>
</dbReference>
<feature type="transmembrane region" description="Helical" evidence="7">
    <location>
        <begin position="12"/>
        <end position="30"/>
    </location>
</feature>
<feature type="transmembrane region" description="Helical" evidence="7">
    <location>
        <begin position="113"/>
        <end position="131"/>
    </location>
</feature>
<comment type="subcellular location">
    <subcellularLocation>
        <location evidence="1">Membrane</location>
        <topology evidence="1">Multi-pass membrane protein</topology>
    </subcellularLocation>
</comment>
<keyword evidence="5 7" id="KW-1133">Transmembrane helix</keyword>
<feature type="transmembrane region" description="Helical" evidence="7">
    <location>
        <begin position="82"/>
        <end position="101"/>
    </location>
</feature>
<dbReference type="Proteomes" id="UP000190188">
    <property type="component" value="Unassembled WGS sequence"/>
</dbReference>
<feature type="transmembrane region" description="Helical" evidence="7">
    <location>
        <begin position="284"/>
        <end position="308"/>
    </location>
</feature>
<keyword evidence="6 7" id="KW-0472">Membrane</keyword>
<dbReference type="Gene3D" id="3.40.50.720">
    <property type="entry name" value="NAD(P)-binding Rossmann-like Domain"/>
    <property type="match status" value="1"/>
</dbReference>
<feature type="transmembrane region" description="Helical" evidence="7">
    <location>
        <begin position="50"/>
        <end position="70"/>
    </location>
</feature>
<dbReference type="InterPro" id="IPR003362">
    <property type="entry name" value="Bact_transf"/>
</dbReference>
<dbReference type="OrthoDB" id="9808602at2"/>
<evidence type="ECO:0000256" key="7">
    <source>
        <dbReference type="SAM" id="Phobius"/>
    </source>
</evidence>
<dbReference type="GO" id="GO:0016780">
    <property type="term" value="F:phosphotransferase activity, for other substituted phosphate groups"/>
    <property type="evidence" value="ECO:0007669"/>
    <property type="project" value="TreeGrafter"/>
</dbReference>
<evidence type="ECO:0000256" key="2">
    <source>
        <dbReference type="ARBA" id="ARBA00006464"/>
    </source>
</evidence>
<dbReference type="InterPro" id="IPR017475">
    <property type="entry name" value="EPS_sugar_tfrase"/>
</dbReference>
<dbReference type="RefSeq" id="WP_078500196.1">
    <property type="nucleotide sequence ID" value="NZ_MSZX01000007.1"/>
</dbReference>
<dbReference type="Pfam" id="PF02397">
    <property type="entry name" value="Bac_transf"/>
    <property type="match status" value="1"/>
</dbReference>
<accession>A0A1T2X864</accession>
<reference evidence="9 10" key="1">
    <citation type="submission" date="2017-01" db="EMBL/GenBank/DDBJ databases">
        <title>Genome analysis of Paenibacillus selenitrireducens ES3-24.</title>
        <authorList>
            <person name="Xu D."/>
            <person name="Yao R."/>
            <person name="Zheng S."/>
        </authorList>
    </citation>
    <scope>NUCLEOTIDE SEQUENCE [LARGE SCALE GENOMIC DNA]</scope>
    <source>
        <strain evidence="9 10">ES3-24</strain>
    </source>
</reference>
<evidence type="ECO:0000313" key="9">
    <source>
        <dbReference type="EMBL" id="OPA76071.1"/>
    </source>
</evidence>
<dbReference type="EMBL" id="MSZX01000007">
    <property type="protein sequence ID" value="OPA76071.1"/>
    <property type="molecule type" value="Genomic_DNA"/>
</dbReference>
<evidence type="ECO:0000256" key="4">
    <source>
        <dbReference type="ARBA" id="ARBA00022692"/>
    </source>
</evidence>
<feature type="domain" description="Bacterial sugar transferase" evidence="8">
    <location>
        <begin position="282"/>
        <end position="461"/>
    </location>
</feature>
<sequence>MLRKNQRFLTQLYIIADFFAIQIMFLMAYWMKFQSGWMQHESPLPISQYFKWSLVYGAIAVVIGMMSSFYSPKRKKRFIDDLFRIFQVHAISLFVLLSLLFYFKAVHISREYLAIYMVGNVVAIMLYRFVIKRMLQHFREKGYNKQFVLILGAGSLGKRFYKNLLQHPEMGYEVLGFLDDQCDEIDEQFGKRYKPILGTLDDLAATIEQKPIDEVIIALPLEAHHKFPTIINACEKAGVRTLIIPDFFDYLPARPTFDNFAGMPLINVRDIPLDLMSNRILKRAFDIAFALFAIVLTSPVLLIAALGIKLSSPGPIIFKQERVGLNRRNFMMFKFRSMRVQAQGSSDTKWTTENDPRKTKFGSFLRKTSLDELPQFFNVLLGHMSIVGPRPERPFFVDQFKEEIPKYMVKHHVRPGITGWAQSNGLRGDTSIEERIRYDIFYIENWSILLDVKIIWKTVINGFINKNAY</sequence>
<dbReference type="PANTHER" id="PTHR30576:SF0">
    <property type="entry name" value="UNDECAPRENYL-PHOSPHATE N-ACETYLGALACTOSAMINYL 1-PHOSPHATE TRANSFERASE-RELATED"/>
    <property type="match status" value="1"/>
</dbReference>
<keyword evidence="4 7" id="KW-0812">Transmembrane</keyword>
<evidence type="ECO:0000256" key="5">
    <source>
        <dbReference type="ARBA" id="ARBA00022989"/>
    </source>
</evidence>